<dbReference type="Gene3D" id="3.40.50.1820">
    <property type="entry name" value="alpha/beta hydrolase"/>
    <property type="match status" value="1"/>
</dbReference>
<dbReference type="GO" id="GO:0016787">
    <property type="term" value="F:hydrolase activity"/>
    <property type="evidence" value="ECO:0007669"/>
    <property type="project" value="UniProtKB-KW"/>
</dbReference>
<keyword evidence="3" id="KW-1185">Reference proteome</keyword>
<evidence type="ECO:0000259" key="1">
    <source>
        <dbReference type="Pfam" id="PF12146"/>
    </source>
</evidence>
<gene>
    <name evidence="2" type="ORF">PYK22_02909</name>
</gene>
<reference evidence="2 3" key="2">
    <citation type="submission" date="2015-01" db="EMBL/GenBank/DDBJ databases">
        <title>Complete genome sequence of Pyrinomonas methylaliphatogenes type strain K22T.</title>
        <authorList>
            <person name="Lee K.C.Y."/>
            <person name="Power J.F."/>
            <person name="Dunfield P.F."/>
            <person name="Morgan X.C."/>
            <person name="Huttenhower C."/>
            <person name="Stott M.B."/>
        </authorList>
    </citation>
    <scope>NUCLEOTIDE SEQUENCE [LARGE SCALE GENOMIC DNA]</scope>
    <source>
        <strain evidence="2 3">K22</strain>
    </source>
</reference>
<dbReference type="InterPro" id="IPR029058">
    <property type="entry name" value="AB_hydrolase_fold"/>
</dbReference>
<dbReference type="PANTHER" id="PTHR42103:SF2">
    <property type="entry name" value="AB HYDROLASE-1 DOMAIN-CONTAINING PROTEIN"/>
    <property type="match status" value="1"/>
</dbReference>
<dbReference type="RefSeq" id="WP_060635715.1">
    <property type="nucleotide sequence ID" value="NZ_CBXV010000008.1"/>
</dbReference>
<protein>
    <submittedName>
        <fullName evidence="2">Predicted hydrolase of the alpha/beta superfamily</fullName>
    </submittedName>
</protein>
<dbReference type="AlphaFoldDB" id="A0A0B6X3J1"/>
<keyword evidence="2" id="KW-0378">Hydrolase</keyword>
<accession>A0A0B6X3J1</accession>
<evidence type="ECO:0000313" key="2">
    <source>
        <dbReference type="EMBL" id="CDM66870.1"/>
    </source>
</evidence>
<dbReference type="Pfam" id="PF12146">
    <property type="entry name" value="Hydrolase_4"/>
    <property type="match status" value="1"/>
</dbReference>
<name>A0A0B6X3J1_9BACT</name>
<reference evidence="2 3" key="1">
    <citation type="submission" date="2013-12" db="EMBL/GenBank/DDBJ databases">
        <authorList>
            <person name="Stott M."/>
        </authorList>
    </citation>
    <scope>NUCLEOTIDE SEQUENCE [LARGE SCALE GENOMIC DNA]</scope>
    <source>
        <strain evidence="2 3">K22</strain>
    </source>
</reference>
<sequence>MDEENSLGERFFEVYPAGNLFIPAPHGRLEAILKEPRPQTRGAALVLHPHPQHGGTMHNKVVFRAARGLEDAGFATLRINFRGVGQSTGEYGYGIGEQEDARVALDFLADRYAALPLIVAGFSFGSRVGLEVGLRDDRVRALIAIGTPVNMYDFSFLRACRKPILFVHGELDEFGSVESLRSLVAELPLEAHAQLRVVPGVGHFFDDKVDEVRRIIAAWAARQGAEQVVSPPV</sequence>
<evidence type="ECO:0000313" key="3">
    <source>
        <dbReference type="Proteomes" id="UP000031518"/>
    </source>
</evidence>
<feature type="domain" description="Serine aminopeptidase S33" evidence="1">
    <location>
        <begin position="53"/>
        <end position="149"/>
    </location>
</feature>
<proteinExistence type="predicted"/>
<dbReference type="OrthoDB" id="9800435at2"/>
<dbReference type="SUPFAM" id="SSF53474">
    <property type="entry name" value="alpha/beta-Hydrolases"/>
    <property type="match status" value="1"/>
</dbReference>
<dbReference type="Proteomes" id="UP000031518">
    <property type="component" value="Unassembled WGS sequence"/>
</dbReference>
<organism evidence="2 3">
    <name type="scientific">Pyrinomonas methylaliphatogenes</name>
    <dbReference type="NCBI Taxonomy" id="454194"/>
    <lineage>
        <taxon>Bacteria</taxon>
        <taxon>Pseudomonadati</taxon>
        <taxon>Acidobacteriota</taxon>
        <taxon>Blastocatellia</taxon>
        <taxon>Blastocatellales</taxon>
        <taxon>Pyrinomonadaceae</taxon>
        <taxon>Pyrinomonas</taxon>
    </lineage>
</organism>
<dbReference type="InterPro" id="IPR022742">
    <property type="entry name" value="Hydrolase_4"/>
</dbReference>
<dbReference type="EMBL" id="CBXV010000008">
    <property type="protein sequence ID" value="CDM66870.1"/>
    <property type="molecule type" value="Genomic_DNA"/>
</dbReference>
<dbReference type="PANTHER" id="PTHR42103">
    <property type="entry name" value="ALPHA/BETA-HYDROLASES SUPERFAMILY PROTEIN"/>
    <property type="match status" value="1"/>
</dbReference>